<sequence length="88" mass="10275">MSVITEVAYQYIIDRLNTRSIRHDVHYFDSGAKMIDIWYNGHFYVIQMNSESIGFSEITEANPGFDTIPDESFYTSEKAQRHFESLLS</sequence>
<dbReference type="STRING" id="662367.SAMN05216167_14623"/>
<organism evidence="1 2">
    <name type="scientific">Spirosoma endophyticum</name>
    <dbReference type="NCBI Taxonomy" id="662367"/>
    <lineage>
        <taxon>Bacteria</taxon>
        <taxon>Pseudomonadati</taxon>
        <taxon>Bacteroidota</taxon>
        <taxon>Cytophagia</taxon>
        <taxon>Cytophagales</taxon>
        <taxon>Cytophagaceae</taxon>
        <taxon>Spirosoma</taxon>
    </lineage>
</organism>
<accession>A0A1I2HRY3</accession>
<evidence type="ECO:0000313" key="2">
    <source>
        <dbReference type="Proteomes" id="UP000198598"/>
    </source>
</evidence>
<protein>
    <submittedName>
        <fullName evidence="1">Uncharacterized protein</fullName>
    </submittedName>
</protein>
<evidence type="ECO:0000313" key="1">
    <source>
        <dbReference type="EMBL" id="SFF31607.1"/>
    </source>
</evidence>
<name>A0A1I2HRY3_9BACT</name>
<dbReference type="Proteomes" id="UP000198598">
    <property type="component" value="Unassembled WGS sequence"/>
</dbReference>
<gene>
    <name evidence="1" type="ORF">SAMN05216167_14623</name>
</gene>
<proteinExistence type="predicted"/>
<reference evidence="1 2" key="1">
    <citation type="submission" date="2016-10" db="EMBL/GenBank/DDBJ databases">
        <authorList>
            <person name="de Groot N.N."/>
        </authorList>
    </citation>
    <scope>NUCLEOTIDE SEQUENCE [LARGE SCALE GENOMIC DNA]</scope>
    <source>
        <strain evidence="1 2">DSM 26130</strain>
    </source>
</reference>
<keyword evidence="2" id="KW-1185">Reference proteome</keyword>
<dbReference type="EMBL" id="FOLQ01000046">
    <property type="protein sequence ID" value="SFF31607.1"/>
    <property type="molecule type" value="Genomic_DNA"/>
</dbReference>
<dbReference type="AlphaFoldDB" id="A0A1I2HRY3"/>